<dbReference type="AlphaFoldDB" id="A0A835WMF7"/>
<reference evidence="3" key="1">
    <citation type="journal article" date="2020" name="bioRxiv">
        <title>Comparative genomics of Chlamydomonas.</title>
        <authorList>
            <person name="Craig R.J."/>
            <person name="Hasan A.R."/>
            <person name="Ness R.W."/>
            <person name="Keightley P.D."/>
        </authorList>
    </citation>
    <scope>NUCLEOTIDE SEQUENCE</scope>
    <source>
        <strain evidence="3">CCAP 11/173</strain>
    </source>
</reference>
<keyword evidence="4" id="KW-1185">Reference proteome</keyword>
<feature type="region of interest" description="Disordered" evidence="1">
    <location>
        <begin position="587"/>
        <end position="649"/>
    </location>
</feature>
<feature type="region of interest" description="Disordered" evidence="1">
    <location>
        <begin position="136"/>
        <end position="203"/>
    </location>
</feature>
<comment type="caution">
    <text evidence="3">The sequence shown here is derived from an EMBL/GenBank/DDBJ whole genome shotgun (WGS) entry which is preliminary data.</text>
</comment>
<accession>A0A835WMF7</accession>
<evidence type="ECO:0000313" key="4">
    <source>
        <dbReference type="Proteomes" id="UP000613740"/>
    </source>
</evidence>
<proteinExistence type="predicted"/>
<name>A0A835WMF7_9CHLO</name>
<evidence type="ECO:0008006" key="5">
    <source>
        <dbReference type="Google" id="ProtNLM"/>
    </source>
</evidence>
<sequence>MLRTAVVALLVFCRHGAAGDGSRVLENAAVTGADGLSAKLERVFNLIATSGDGSSSGGAAAGSGASRSELRDALGLLLDVVEAHYSGLLRRMHELHDPEVAALLQERLLLQPSAASGTEGVSRSLAAASISSEASPSQTSFTAGFQPAPPHDASGTARVEARAGLARRLAKRRNRDAEADPEPVLEPEPTYRQPKPLPGRLSATSSPANLAGWCAELGDRLAALPANMSYPILRRLVAAVVVRAALDKGAVALTAAEEAAVRKLFVQLYEVHRRGAVHKGMMDYMHVSKSGGTSWCHAAQLNGCTTQRFDKYHVCGVKAFEDKVRWVDGAAHERITGHEPTRWSLHGTLRNATSPGCSARAAMMRANGWTYYSNEYTLTGGAAAMEDVELCSRHFVTAILFRDPVARLASHLRFLLLHYSRFMKEQGEAQGAAFYKTYANANASFWHAVAPAVTDNYFARTLLGEAVWHAPVGSLSPARHLPAARLVLLGTDLVVPLEVAPAVSSLLLRWGAGWPASFTDVHDKNIAELQAHFAFDPRPYLPGEPDMRRLSDDQLPVDGALYSLAGLIGQLDYLVYSEAAAAGVVPWEGIPDQPPPEDGPGAGDSVECGLLRGPAGRWAGSLPQHRSRRLPFVRRRPPASTPAEGTSSV</sequence>
<gene>
    <name evidence="3" type="ORF">HYH02_005173</name>
</gene>
<evidence type="ECO:0000313" key="3">
    <source>
        <dbReference type="EMBL" id="KAG2449641.1"/>
    </source>
</evidence>
<evidence type="ECO:0000256" key="1">
    <source>
        <dbReference type="SAM" id="MobiDB-lite"/>
    </source>
</evidence>
<organism evidence="3 4">
    <name type="scientific">Chlamydomonas schloesseri</name>
    <dbReference type="NCBI Taxonomy" id="2026947"/>
    <lineage>
        <taxon>Eukaryota</taxon>
        <taxon>Viridiplantae</taxon>
        <taxon>Chlorophyta</taxon>
        <taxon>core chlorophytes</taxon>
        <taxon>Chlorophyceae</taxon>
        <taxon>CS clade</taxon>
        <taxon>Chlamydomonadales</taxon>
        <taxon>Chlamydomonadaceae</taxon>
        <taxon>Chlamydomonas</taxon>
    </lineage>
</organism>
<evidence type="ECO:0000256" key="2">
    <source>
        <dbReference type="SAM" id="SignalP"/>
    </source>
</evidence>
<keyword evidence="2" id="KW-0732">Signal</keyword>
<feature type="signal peptide" evidence="2">
    <location>
        <begin position="1"/>
        <end position="19"/>
    </location>
</feature>
<feature type="chain" id="PRO_5032559133" description="Sulfotransferase" evidence="2">
    <location>
        <begin position="20"/>
        <end position="649"/>
    </location>
</feature>
<feature type="compositionally biased region" description="Basic residues" evidence="1">
    <location>
        <begin position="625"/>
        <end position="637"/>
    </location>
</feature>
<dbReference type="EMBL" id="JAEHOD010000013">
    <property type="protein sequence ID" value="KAG2449641.1"/>
    <property type="molecule type" value="Genomic_DNA"/>
</dbReference>
<dbReference type="Proteomes" id="UP000613740">
    <property type="component" value="Unassembled WGS sequence"/>
</dbReference>
<dbReference type="OrthoDB" id="529273at2759"/>
<protein>
    <recommendedName>
        <fullName evidence="5">Sulfotransferase</fullName>
    </recommendedName>
</protein>